<feature type="compositionally biased region" description="Basic and acidic residues" evidence="3">
    <location>
        <begin position="121"/>
        <end position="130"/>
    </location>
</feature>
<organism evidence="4 5">
    <name type="scientific">Friedmanniomyces simplex</name>
    <dbReference type="NCBI Taxonomy" id="329884"/>
    <lineage>
        <taxon>Eukaryota</taxon>
        <taxon>Fungi</taxon>
        <taxon>Dikarya</taxon>
        <taxon>Ascomycota</taxon>
        <taxon>Pezizomycotina</taxon>
        <taxon>Dothideomycetes</taxon>
        <taxon>Dothideomycetidae</taxon>
        <taxon>Mycosphaerellales</taxon>
        <taxon>Teratosphaeriaceae</taxon>
        <taxon>Friedmanniomyces</taxon>
    </lineage>
</organism>
<dbReference type="EMBL" id="NAJQ01000378">
    <property type="protein sequence ID" value="TKA70882.1"/>
    <property type="molecule type" value="Genomic_DNA"/>
</dbReference>
<dbReference type="CDD" id="cd03062">
    <property type="entry name" value="TRX_Fd_Sucrase"/>
    <property type="match status" value="1"/>
</dbReference>
<dbReference type="Proteomes" id="UP000309340">
    <property type="component" value="Unassembled WGS sequence"/>
</dbReference>
<keyword evidence="5" id="KW-1185">Reference proteome</keyword>
<feature type="region of interest" description="Disordered" evidence="3">
    <location>
        <begin position="121"/>
        <end position="183"/>
    </location>
</feature>
<dbReference type="Gene3D" id="3.40.30.10">
    <property type="entry name" value="Glutaredoxin"/>
    <property type="match status" value="1"/>
</dbReference>
<dbReference type="PANTHER" id="PTHR31902">
    <property type="entry name" value="ACTIN PATCHES DISTAL PROTEIN 1"/>
    <property type="match status" value="1"/>
</dbReference>
<comment type="caution">
    <text evidence="4">The sequence shown here is derived from an EMBL/GenBank/DDBJ whole genome shotgun (WGS) entry which is preliminary data.</text>
</comment>
<reference evidence="4 5" key="1">
    <citation type="submission" date="2017-03" db="EMBL/GenBank/DDBJ databases">
        <title>Genomes of endolithic fungi from Antarctica.</title>
        <authorList>
            <person name="Coleine C."/>
            <person name="Masonjones S."/>
            <person name="Stajich J.E."/>
        </authorList>
    </citation>
    <scope>NUCLEOTIDE SEQUENCE [LARGE SCALE GENOMIC DNA]</scope>
    <source>
        <strain evidence="4 5">CCFEE 5184</strain>
    </source>
</reference>
<evidence type="ECO:0000313" key="4">
    <source>
        <dbReference type="EMBL" id="TKA70882.1"/>
    </source>
</evidence>
<dbReference type="PANTHER" id="PTHR31902:SF7">
    <property type="entry name" value="ALTERED INHERITANCE OF MITOCHONDRIA PROTEIN 32"/>
    <property type="match status" value="1"/>
</dbReference>
<accession>A0A4U0X3F0</accession>
<gene>
    <name evidence="4" type="ORF">B0A55_08098</name>
</gene>
<dbReference type="OrthoDB" id="10253744at2759"/>
<name>A0A4U0X3F0_9PEZI</name>
<dbReference type="Pfam" id="PF06999">
    <property type="entry name" value="Suc_Fer-like"/>
    <property type="match status" value="1"/>
</dbReference>
<evidence type="ECO:0000313" key="5">
    <source>
        <dbReference type="Proteomes" id="UP000309340"/>
    </source>
</evidence>
<evidence type="ECO:0000256" key="1">
    <source>
        <dbReference type="ARBA" id="ARBA00038208"/>
    </source>
</evidence>
<sequence>MFVFRHGGRRAITATLTLTPRPSPPLAHRSYASRIDLPFTPPPVPVIEQCPTPTCQCRESPPGLDIEREQNINGSLPAYAEQILISTGRIDWPSKIDEVESEDSALVRQLRKYLLRDGKYSDVGGTERKPYHNVMLTNSSFPPTRSPVHQIKHSSEPPKDSRSVPVSNPGKDPSISGNQNTPITPPASAFLLPSFQYVPTIPTDSRAVEDFIKAFILPAKLHQTHNTLSREQKNILLRQPDRQRQFLGARKIDEILILICGHGNRDSRCGQMGPILHAEFEEKLQRQNIALLHDPPVAEAEIVNTAVEGYVPTARVGLISHIGGHKWAGNVIVYIPPSFAGNPLAGKGIWYGRVGPEHVEGIVGKTVLEGKVIKELFRGGIDGERDVIRL</sequence>
<dbReference type="InterPro" id="IPR036249">
    <property type="entry name" value="Thioredoxin-like_sf"/>
</dbReference>
<comment type="similarity">
    <text evidence="1">Belongs to the AIM32 family.</text>
</comment>
<protein>
    <recommendedName>
        <fullName evidence="2">Altered inheritance of mitochondria protein 32</fullName>
    </recommendedName>
</protein>
<dbReference type="STRING" id="329884.A0A4U0X3F0"/>
<evidence type="ECO:0000256" key="3">
    <source>
        <dbReference type="SAM" id="MobiDB-lite"/>
    </source>
</evidence>
<evidence type="ECO:0000256" key="2">
    <source>
        <dbReference type="ARBA" id="ARBA00040895"/>
    </source>
</evidence>
<dbReference type="AlphaFoldDB" id="A0A4U0X3F0"/>
<dbReference type="SUPFAM" id="SSF52833">
    <property type="entry name" value="Thioredoxin-like"/>
    <property type="match status" value="1"/>
</dbReference>
<proteinExistence type="inferred from homology"/>
<feature type="compositionally biased region" description="Basic and acidic residues" evidence="3">
    <location>
        <begin position="153"/>
        <end position="162"/>
    </location>
</feature>
<dbReference type="InterPro" id="IPR009737">
    <property type="entry name" value="Aim32/Apd1-like"/>
</dbReference>